<name>E3GE36_9FIRM</name>
<dbReference type="KEGG" id="elm:ELI_2549"/>
<gene>
    <name evidence="1" type="ordered locus">ELI_2549</name>
</gene>
<evidence type="ECO:0000313" key="1">
    <source>
        <dbReference type="EMBL" id="ADO37531.1"/>
    </source>
</evidence>
<dbReference type="Proteomes" id="UP000006873">
    <property type="component" value="Chromosome"/>
</dbReference>
<reference evidence="1 2" key="2">
    <citation type="journal article" date="2011" name="J. Bacteriol.">
        <title>Complete genome sequence of a carbon monoxide-utilizing acetogen, Eubacterium limosum KIST612.</title>
        <authorList>
            <person name="Roh H."/>
            <person name="Ko H.J."/>
            <person name="Kim D."/>
            <person name="Choi D.G."/>
            <person name="Park S."/>
            <person name="Kim S."/>
            <person name="Chang I.S."/>
            <person name="Choi I.G."/>
        </authorList>
    </citation>
    <scope>NUCLEOTIDE SEQUENCE [LARGE SCALE GENOMIC DNA]</scope>
    <source>
        <strain evidence="1 2">KIST612</strain>
    </source>
</reference>
<dbReference type="EMBL" id="CP002273">
    <property type="protein sequence ID" value="ADO37531.1"/>
    <property type="molecule type" value="Genomic_DNA"/>
</dbReference>
<protein>
    <submittedName>
        <fullName evidence="1">Uncharacterized protein</fullName>
    </submittedName>
</protein>
<dbReference type="AlphaFoldDB" id="E3GE36"/>
<sequence length="71" mass="8166">MTDGFINVFHGFSLLNQVESGSFWYKCAFHICLKRPATEFIIILANAKKFFNLPPSTFNLPHKKGAFRPLF</sequence>
<proteinExistence type="predicted"/>
<organism evidence="1 2">
    <name type="scientific">Eubacterium callanderi</name>
    <dbReference type="NCBI Taxonomy" id="53442"/>
    <lineage>
        <taxon>Bacteria</taxon>
        <taxon>Bacillati</taxon>
        <taxon>Bacillota</taxon>
        <taxon>Clostridia</taxon>
        <taxon>Eubacteriales</taxon>
        <taxon>Eubacteriaceae</taxon>
        <taxon>Eubacterium</taxon>
    </lineage>
</organism>
<evidence type="ECO:0000313" key="2">
    <source>
        <dbReference type="Proteomes" id="UP000006873"/>
    </source>
</evidence>
<dbReference type="HOGENOM" id="CLU_2734006_0_0_9"/>
<keyword evidence="2" id="KW-1185">Reference proteome</keyword>
<accession>E3GE36</accession>
<reference key="1">
    <citation type="submission" date="2010-09" db="EMBL/GenBank/DDBJ databases">
        <authorList>
            <person name="Roh H."/>
            <person name="Ko H.-J."/>
            <person name="Kim D."/>
            <person name="Choi D.G."/>
            <person name="Park S."/>
            <person name="Kim S."/>
            <person name="Kim K.H."/>
            <person name="Chang I.S."/>
            <person name="Choi I.-G."/>
        </authorList>
    </citation>
    <scope>NUCLEOTIDE SEQUENCE</scope>
    <source>
        <strain>KIST612</strain>
    </source>
</reference>